<comment type="caution">
    <text evidence="1">The sequence shown here is derived from an EMBL/GenBank/DDBJ whole genome shotgun (WGS) entry which is preliminary data.</text>
</comment>
<proteinExistence type="predicted"/>
<dbReference type="AlphaFoldDB" id="A0A4Y2GTV5"/>
<protein>
    <submittedName>
        <fullName evidence="1">Uncharacterized protein</fullName>
    </submittedName>
</protein>
<evidence type="ECO:0000313" key="1">
    <source>
        <dbReference type="EMBL" id="GBM57200.1"/>
    </source>
</evidence>
<sequence>MGDISVIKISAFNATDPALCFKMVESTFELAIPKPITDERTKYDAYDFVNDVLLMNLVVKAIQIIMGDISVVKISAFNATDPALWFTLVESTSELAVPKPITVERTKYNAYHTKNSL</sequence>
<gene>
    <name evidence="1" type="ORF">AVEN_29953_1</name>
</gene>
<name>A0A4Y2GTV5_ARAVE</name>
<reference evidence="1 2" key="1">
    <citation type="journal article" date="2019" name="Sci. Rep.">
        <title>Orb-weaving spider Araneus ventricosus genome elucidates the spidroin gene catalogue.</title>
        <authorList>
            <person name="Kono N."/>
            <person name="Nakamura H."/>
            <person name="Ohtoshi R."/>
            <person name="Moran D.A.P."/>
            <person name="Shinohara A."/>
            <person name="Yoshida Y."/>
            <person name="Fujiwara M."/>
            <person name="Mori M."/>
            <person name="Tomita M."/>
            <person name="Arakawa K."/>
        </authorList>
    </citation>
    <scope>NUCLEOTIDE SEQUENCE [LARGE SCALE GENOMIC DNA]</scope>
</reference>
<accession>A0A4Y2GTV5</accession>
<organism evidence="1 2">
    <name type="scientific">Araneus ventricosus</name>
    <name type="common">Orbweaver spider</name>
    <name type="synonym">Epeira ventricosa</name>
    <dbReference type="NCBI Taxonomy" id="182803"/>
    <lineage>
        <taxon>Eukaryota</taxon>
        <taxon>Metazoa</taxon>
        <taxon>Ecdysozoa</taxon>
        <taxon>Arthropoda</taxon>
        <taxon>Chelicerata</taxon>
        <taxon>Arachnida</taxon>
        <taxon>Araneae</taxon>
        <taxon>Araneomorphae</taxon>
        <taxon>Entelegynae</taxon>
        <taxon>Araneoidea</taxon>
        <taxon>Araneidae</taxon>
        <taxon>Araneus</taxon>
    </lineage>
</organism>
<dbReference type="EMBL" id="BGPR01001583">
    <property type="protein sequence ID" value="GBM57200.1"/>
    <property type="molecule type" value="Genomic_DNA"/>
</dbReference>
<dbReference type="OrthoDB" id="6415545at2759"/>
<keyword evidence="2" id="KW-1185">Reference proteome</keyword>
<dbReference type="Proteomes" id="UP000499080">
    <property type="component" value="Unassembled WGS sequence"/>
</dbReference>
<evidence type="ECO:0000313" key="2">
    <source>
        <dbReference type="Proteomes" id="UP000499080"/>
    </source>
</evidence>